<protein>
    <recommendedName>
        <fullName evidence="3">PNPLA domain-containing protein</fullName>
    </recommendedName>
</protein>
<feature type="active site" description="Proton acceptor" evidence="2">
    <location>
        <position position="206"/>
    </location>
</feature>
<feature type="active site" description="Nucleophile" evidence="2">
    <location>
        <position position="67"/>
    </location>
</feature>
<keyword evidence="2" id="KW-0378">Hydrolase</keyword>
<dbReference type="PANTHER" id="PTHR46082">
    <property type="entry name" value="ATP/GTP-BINDING PROTEIN-RELATED"/>
    <property type="match status" value="1"/>
</dbReference>
<dbReference type="GO" id="GO:0016787">
    <property type="term" value="F:hydrolase activity"/>
    <property type="evidence" value="ECO:0007669"/>
    <property type="project" value="UniProtKB-UniRule"/>
</dbReference>
<dbReference type="InterPro" id="IPR011990">
    <property type="entry name" value="TPR-like_helical_dom_sf"/>
</dbReference>
<evidence type="ECO:0000259" key="3">
    <source>
        <dbReference type="PROSITE" id="PS51635"/>
    </source>
</evidence>
<feature type="domain" description="PNPLA" evidence="3">
    <location>
        <begin position="21"/>
        <end position="219"/>
    </location>
</feature>
<feature type="short sequence motif" description="GXSXG" evidence="2">
    <location>
        <begin position="65"/>
        <end position="69"/>
    </location>
</feature>
<dbReference type="CDD" id="cd07216">
    <property type="entry name" value="Pat17_PNPLA8_PNPLA9_like3"/>
    <property type="match status" value="1"/>
</dbReference>
<dbReference type="Gene3D" id="3.40.50.300">
    <property type="entry name" value="P-loop containing nucleotide triphosphate hydrolases"/>
    <property type="match status" value="1"/>
</dbReference>
<reference evidence="4 5" key="1">
    <citation type="submission" date="2019-04" db="EMBL/GenBank/DDBJ databases">
        <title>Friends and foes A comparative genomics study of 23 Aspergillus species from section Flavi.</title>
        <authorList>
            <consortium name="DOE Joint Genome Institute"/>
            <person name="Kjaerbolling I."/>
            <person name="Vesth T."/>
            <person name="Frisvad J.C."/>
            <person name="Nybo J.L."/>
            <person name="Theobald S."/>
            <person name="Kildgaard S."/>
            <person name="Isbrandt T."/>
            <person name="Kuo A."/>
            <person name="Sato A."/>
            <person name="Lyhne E.K."/>
            <person name="Kogle M.E."/>
            <person name="Wiebenga A."/>
            <person name="Kun R.S."/>
            <person name="Lubbers R.J."/>
            <person name="Makela M.R."/>
            <person name="Barry K."/>
            <person name="Chovatia M."/>
            <person name="Clum A."/>
            <person name="Daum C."/>
            <person name="Haridas S."/>
            <person name="He G."/>
            <person name="LaButti K."/>
            <person name="Lipzen A."/>
            <person name="Mondo S."/>
            <person name="Riley R."/>
            <person name="Salamov A."/>
            <person name="Simmons B.A."/>
            <person name="Magnuson J.K."/>
            <person name="Henrissat B."/>
            <person name="Mortensen U.H."/>
            <person name="Larsen T.O."/>
            <person name="Devries R.P."/>
            <person name="Grigoriev I.V."/>
            <person name="Machida M."/>
            <person name="Baker S.E."/>
            <person name="Andersen M.R."/>
        </authorList>
    </citation>
    <scope>NUCLEOTIDE SEQUENCE [LARGE SCALE GENOMIC DNA]</scope>
    <source>
        <strain evidence="4 5">CBS 151.66</strain>
    </source>
</reference>
<dbReference type="InterPro" id="IPR016035">
    <property type="entry name" value="Acyl_Trfase/lysoPLipase"/>
</dbReference>
<keyword evidence="5" id="KW-1185">Reference proteome</keyword>
<feature type="short sequence motif" description="GXGXXG" evidence="2">
    <location>
        <begin position="25"/>
        <end position="30"/>
    </location>
</feature>
<dbReference type="Gene3D" id="1.25.40.10">
    <property type="entry name" value="Tetratricopeptide repeat domain"/>
    <property type="match status" value="2"/>
</dbReference>
<evidence type="ECO:0000256" key="1">
    <source>
        <dbReference type="ARBA" id="ARBA00023098"/>
    </source>
</evidence>
<dbReference type="InterPro" id="IPR053137">
    <property type="entry name" value="NLR-like"/>
</dbReference>
<dbReference type="Pfam" id="PF13424">
    <property type="entry name" value="TPR_12"/>
    <property type="match status" value="2"/>
</dbReference>
<dbReference type="OrthoDB" id="1658288at2759"/>
<name>A0A5N5WPS7_9EURO</name>
<dbReference type="InterPro" id="IPR002182">
    <property type="entry name" value="NB-ARC"/>
</dbReference>
<proteinExistence type="predicted"/>
<organism evidence="4 5">
    <name type="scientific">Aspergillus leporis</name>
    <dbReference type="NCBI Taxonomy" id="41062"/>
    <lineage>
        <taxon>Eukaryota</taxon>
        <taxon>Fungi</taxon>
        <taxon>Dikarya</taxon>
        <taxon>Ascomycota</taxon>
        <taxon>Pezizomycotina</taxon>
        <taxon>Eurotiomycetes</taxon>
        <taxon>Eurotiomycetidae</taxon>
        <taxon>Eurotiales</taxon>
        <taxon>Aspergillaceae</taxon>
        <taxon>Aspergillus</taxon>
        <taxon>Aspergillus subgen. Circumdati</taxon>
    </lineage>
</organism>
<dbReference type="PANTHER" id="PTHR46082:SF6">
    <property type="entry name" value="AAA+ ATPASE DOMAIN-CONTAINING PROTEIN-RELATED"/>
    <property type="match status" value="1"/>
</dbReference>
<dbReference type="EMBL" id="ML732299">
    <property type="protein sequence ID" value="KAB8070546.1"/>
    <property type="molecule type" value="Genomic_DNA"/>
</dbReference>
<dbReference type="PROSITE" id="PS51635">
    <property type="entry name" value="PNPLA"/>
    <property type="match status" value="1"/>
</dbReference>
<accession>A0A5N5WPS7</accession>
<gene>
    <name evidence="4" type="ORF">BDV29DRAFT_160368</name>
</gene>
<evidence type="ECO:0000313" key="5">
    <source>
        <dbReference type="Proteomes" id="UP000326565"/>
    </source>
</evidence>
<sequence length="1097" mass="123571">MEQVVATGKPNVLDKTGLCLLSLDGGGVRGLSSLYILRHLMNRLSHERPDRGPIKPCEVFDLIGGTSTGGLIAIMLGRLEMSVDDCISTYIKLIRTIFERKSRWPLGLSGNIKSRFDGGKLEDAIKEVVTRHGAKETDLFNDKGERGCRVFVCTTAHETKDIVRLRDYSLPTKDEVPATICQAALATSAATTFFDPVYIGTRKFVDGALGSNNPVDEVEGEAAEIWCPGTGELKPLVKCFISIGTGDPGISPIEDKAFDFLSKTLVKIATETSQTEKKFIARWAKHFDEKRYFRFNVEQGLQGVGLDEYLEQGPIEAATHRYLDHQTQAFRVRDCIQNLKLKESVAVTTISRIINGQNGQVLTRLYQPPRYIAPWICPFQRNPLFVSRASEIAEIDEMLSGERRCERVAIVGLGGVGKTQIALEYVHSLREQQPDCAVFWIPVTSVESMLEAYLEIGQQLQIPDLGEGKAGIRSLVQQRLSQESSGKWLLVFDNADDTSIWTDKPEDTAGSGRQAAYLPRSKHGSILFTTRSHKTAVDLAGRNVVKVKQMNNTLAKNLLGKCLINRSLLNDEPATTDMLQKLTNLPLAIVQAAAFINRNQMTLREYISLLDDTEQSMVDILSQDFEDEGRYEEGKNPIATTWLISFEQIRSCDPLAAEFLSLMACVDSKNIPQLFLQPTQSTMQAADAIGTLKAFSFITKHENGQLLDLHRLVHLATRNWLRMEGTLTAWTIKTVDRLNELFPFPGDENRDLWRLYLPHARYALDSAAEDSTSSAKIHLLYIFGICAVKDGRYDEAEKALAKVTQNRRIWLGTEHPLTLDSETFLVLAYLHQGQWKKAEELGIQVLGTQEKVLGSEHLCTLASTSTLVTIYIRQERWLEAEKLELQAIKGYEKVFGADHPDTWSCKAALASIYHQKGKWNQCRKLYVQIMKGHRRAYGMEHPRTLSSTNNVAYIYTRLKLLRKAEALQAQALETSKKVLGEEHPHTLAATSNLASIYYLRRRFKDAEKLQIQVLKCHQKLFGAEHPDIPPLMVELAGTWNKLGRVSDAIELLEKCTQLERKVWVADYPETLPYVLRHERRLKRWQVYRRMVGGSTST</sequence>
<dbReference type="Proteomes" id="UP000326565">
    <property type="component" value="Unassembled WGS sequence"/>
</dbReference>
<dbReference type="Gene3D" id="3.40.1090.10">
    <property type="entry name" value="Cytosolic phospholipase A2 catalytic domain"/>
    <property type="match status" value="1"/>
</dbReference>
<keyword evidence="1 2" id="KW-0443">Lipid metabolism</keyword>
<dbReference type="SUPFAM" id="SSF52151">
    <property type="entry name" value="FabD/lysophospholipase-like"/>
    <property type="match status" value="1"/>
</dbReference>
<dbReference type="GO" id="GO:0016042">
    <property type="term" value="P:lipid catabolic process"/>
    <property type="evidence" value="ECO:0007669"/>
    <property type="project" value="UniProtKB-UniRule"/>
</dbReference>
<dbReference type="SUPFAM" id="SSF52540">
    <property type="entry name" value="P-loop containing nucleoside triphosphate hydrolases"/>
    <property type="match status" value="1"/>
</dbReference>
<dbReference type="SUPFAM" id="SSF48452">
    <property type="entry name" value="TPR-like"/>
    <property type="match status" value="3"/>
</dbReference>
<dbReference type="AlphaFoldDB" id="A0A5N5WPS7"/>
<dbReference type="InterPro" id="IPR027417">
    <property type="entry name" value="P-loop_NTPase"/>
</dbReference>
<evidence type="ECO:0000256" key="2">
    <source>
        <dbReference type="PROSITE-ProRule" id="PRU01161"/>
    </source>
</evidence>
<dbReference type="Pfam" id="PF13374">
    <property type="entry name" value="TPR_10"/>
    <property type="match status" value="1"/>
</dbReference>
<dbReference type="InterPro" id="IPR002641">
    <property type="entry name" value="PNPLA_dom"/>
</dbReference>
<dbReference type="Pfam" id="PF01734">
    <property type="entry name" value="Patatin"/>
    <property type="match status" value="1"/>
</dbReference>
<feature type="short sequence motif" description="DGA/G" evidence="2">
    <location>
        <begin position="206"/>
        <end position="208"/>
    </location>
</feature>
<dbReference type="Pfam" id="PF00931">
    <property type="entry name" value="NB-ARC"/>
    <property type="match status" value="1"/>
</dbReference>
<dbReference type="GO" id="GO:0043531">
    <property type="term" value="F:ADP binding"/>
    <property type="evidence" value="ECO:0007669"/>
    <property type="project" value="InterPro"/>
</dbReference>
<evidence type="ECO:0000313" key="4">
    <source>
        <dbReference type="EMBL" id="KAB8070546.1"/>
    </source>
</evidence>
<keyword evidence="2" id="KW-0442">Lipid degradation</keyword>
<dbReference type="GO" id="GO:0046486">
    <property type="term" value="P:glycerolipid metabolic process"/>
    <property type="evidence" value="ECO:0007669"/>
    <property type="project" value="UniProtKB-ARBA"/>
</dbReference>